<evidence type="ECO:0000256" key="1">
    <source>
        <dbReference type="SAM" id="MobiDB-lite"/>
    </source>
</evidence>
<dbReference type="Pfam" id="PF06938">
    <property type="entry name" value="DUF1285_N"/>
    <property type="match status" value="1"/>
</dbReference>
<gene>
    <name evidence="4" type="ORF">ACFONL_08280</name>
</gene>
<dbReference type="InterPro" id="IPR023361">
    <property type="entry name" value="DUF1285_beta_roll_sf"/>
</dbReference>
<dbReference type="Pfam" id="PF21028">
    <property type="entry name" value="DUF1285_C"/>
    <property type="match status" value="1"/>
</dbReference>
<feature type="domain" description="DUF1285" evidence="3">
    <location>
        <begin position="118"/>
        <end position="213"/>
    </location>
</feature>
<dbReference type="InterPro" id="IPR048341">
    <property type="entry name" value="DUF1285_N"/>
</dbReference>
<evidence type="ECO:0000313" key="5">
    <source>
        <dbReference type="Proteomes" id="UP001595704"/>
    </source>
</evidence>
<evidence type="ECO:0000313" key="4">
    <source>
        <dbReference type="EMBL" id="MFC3637381.1"/>
    </source>
</evidence>
<dbReference type="Gene3D" id="2.30.270.10">
    <property type="entry name" value="duf1285 protein"/>
    <property type="match status" value="1"/>
</dbReference>
<dbReference type="Proteomes" id="UP001595704">
    <property type="component" value="Unassembled WGS sequence"/>
</dbReference>
<accession>A0ABV7UFC8</accession>
<dbReference type="Gene3D" id="3.10.540.10">
    <property type="entry name" value="duf1285 like domain"/>
    <property type="match status" value="1"/>
</dbReference>
<proteinExistence type="predicted"/>
<comment type="caution">
    <text evidence="4">The sequence shown here is derived from an EMBL/GenBank/DDBJ whole genome shotgun (WGS) entry which is preliminary data.</text>
</comment>
<feature type="compositionally biased region" description="Polar residues" evidence="1">
    <location>
        <begin position="10"/>
        <end position="24"/>
    </location>
</feature>
<sequence length="221" mass="23602">MNQVAGKPGNASNPSAGRQTNGPQAGQPAGLDSLFAALGPVGDADGPAPPRPVDKWNPEFCGDINMRIAADGTWFYMGTPIGRHALVKLFASILRKDPERYVLVTPVERVGIQVEDAPFIAVEMAMQGAGDSQSISFRTNVDDVVQVGPDHPLRFERDAEGGLKPYVRVRGDLWALVKRALMYDLAELGVEQPAADGGEAQFGVRSNGGFFPMARVSELAV</sequence>
<evidence type="ECO:0000259" key="3">
    <source>
        <dbReference type="Pfam" id="PF21028"/>
    </source>
</evidence>
<reference evidence="5" key="1">
    <citation type="journal article" date="2019" name="Int. J. Syst. Evol. Microbiol.">
        <title>The Global Catalogue of Microorganisms (GCM) 10K type strain sequencing project: providing services to taxonomists for standard genome sequencing and annotation.</title>
        <authorList>
            <consortium name="The Broad Institute Genomics Platform"/>
            <consortium name="The Broad Institute Genome Sequencing Center for Infectious Disease"/>
            <person name="Wu L."/>
            <person name="Ma J."/>
        </authorList>
    </citation>
    <scope>NUCLEOTIDE SEQUENCE [LARGE SCALE GENOMIC DNA]</scope>
    <source>
        <strain evidence="5">KCTC 42282</strain>
    </source>
</reference>
<dbReference type="RefSeq" id="WP_373301712.1">
    <property type="nucleotide sequence ID" value="NZ_BNCG01000018.1"/>
</dbReference>
<organism evidence="4 5">
    <name type="scientific">Camelimonas fluminis</name>
    <dbReference type="NCBI Taxonomy" id="1576911"/>
    <lineage>
        <taxon>Bacteria</taxon>
        <taxon>Pseudomonadati</taxon>
        <taxon>Pseudomonadota</taxon>
        <taxon>Alphaproteobacteria</taxon>
        <taxon>Hyphomicrobiales</taxon>
        <taxon>Chelatococcaceae</taxon>
        <taxon>Camelimonas</taxon>
    </lineage>
</organism>
<keyword evidence="5" id="KW-1185">Reference proteome</keyword>
<feature type="domain" description="DUF1285" evidence="2">
    <location>
        <begin position="52"/>
        <end position="117"/>
    </location>
</feature>
<name>A0ABV7UFC8_9HYPH</name>
<protein>
    <submittedName>
        <fullName evidence="4">DUF1285 domain-containing protein</fullName>
    </submittedName>
</protein>
<dbReference type="PIRSF" id="PIRSF029557">
    <property type="entry name" value="UCP029557"/>
    <property type="match status" value="1"/>
</dbReference>
<dbReference type="InterPro" id="IPR010707">
    <property type="entry name" value="DUF1285"/>
</dbReference>
<evidence type="ECO:0000259" key="2">
    <source>
        <dbReference type="Pfam" id="PF06938"/>
    </source>
</evidence>
<dbReference type="EMBL" id="JBHRYC010000037">
    <property type="protein sequence ID" value="MFC3637381.1"/>
    <property type="molecule type" value="Genomic_DNA"/>
</dbReference>
<dbReference type="InterPro" id="IPR048342">
    <property type="entry name" value="DUF1285_C"/>
</dbReference>
<feature type="region of interest" description="Disordered" evidence="1">
    <location>
        <begin position="1"/>
        <end position="32"/>
    </location>
</feature>